<dbReference type="Pfam" id="PF26113">
    <property type="entry name" value="GH16_XgeA"/>
    <property type="match status" value="1"/>
</dbReference>
<proteinExistence type="predicted"/>
<keyword evidence="2" id="KW-0326">Glycosidase</keyword>
<keyword evidence="2" id="KW-0378">Hydrolase</keyword>
<sequence length="653" mass="73434">MSSRFQELPATAYRFSEHSERQALLLVLKALKDAARIRPLEAQASWDSEDDLDDLESDWHFPFPEPERYVRYVPVLQARPPQSQAGQRRSSTTLWADLRVEAENAEVEALVKLRVAEQAMVSVQHSDGRQWLQLAQEAFQQPGPVRSRASAAGAALASLDRAEGEDVAEVREALADARRALRDALVWRCQEVSRPMRSRDSFKKTMEEALGEPLTQAQWSEYFRTHNAVVAKVLPELDFKVDKKRHMAVCQVLSALALLALVVAEPDAQALLGDDQCEGEGQCALNALQRRGAKKAEEEEFKVDEEALAAFMEDSIKAQSLPAELEQVDEEVQVNYTYLASMGCFAKPEEYRLSWRAAGRDFFDQFTFIEEDDTHGAQKYLSKSEAFRKNVISVSSKGSAVLRVGELIPTGDVGAPYKRNSVMIHSNYAWTPSAGMLVVMKYNHVPYGPSIWPAFWLMNSDNVWPKGGEFDIMEYANDEASKITFHAERNCFLDNRKLENCMRGKHMGGPGPSNCNTNYWKNLLGCRPRQIQRTGSWYAKNPGVIAAAWDNDGITVYHIPEHRIPADLKDDRPKPENWGEFAVAYLPMEHHSCKDIAQPQEIVLNIALCGDWAGNGWFRSGEARRTGYTHGCGPLIFEPNRDCCTHFATSKAA</sequence>
<protein>
    <submittedName>
        <fullName evidence="2">Probable glycosidase C21B10.07</fullName>
    </submittedName>
</protein>
<dbReference type="Gene3D" id="2.60.120.200">
    <property type="match status" value="1"/>
</dbReference>
<gene>
    <name evidence="2" type="ORF">SCF082_LOCUS26260</name>
</gene>
<keyword evidence="3" id="KW-1185">Reference proteome</keyword>
<dbReference type="SUPFAM" id="SSF49899">
    <property type="entry name" value="Concanavalin A-like lectins/glucanases"/>
    <property type="match status" value="1"/>
</dbReference>
<dbReference type="GO" id="GO:0016798">
    <property type="term" value="F:hydrolase activity, acting on glycosyl bonds"/>
    <property type="evidence" value="ECO:0007669"/>
    <property type="project" value="UniProtKB-KW"/>
</dbReference>
<evidence type="ECO:0000259" key="1">
    <source>
        <dbReference type="PROSITE" id="PS51762"/>
    </source>
</evidence>
<evidence type="ECO:0000313" key="2">
    <source>
        <dbReference type="EMBL" id="CAK9046725.1"/>
    </source>
</evidence>
<dbReference type="InterPro" id="IPR013320">
    <property type="entry name" value="ConA-like_dom_sf"/>
</dbReference>
<dbReference type="PANTHER" id="PTHR10963">
    <property type="entry name" value="GLYCOSYL HYDROLASE-RELATED"/>
    <property type="match status" value="1"/>
</dbReference>
<dbReference type="Proteomes" id="UP001642464">
    <property type="component" value="Unassembled WGS sequence"/>
</dbReference>
<comment type="caution">
    <text evidence="2">The sequence shown here is derived from an EMBL/GenBank/DDBJ whole genome shotgun (WGS) entry which is preliminary data.</text>
</comment>
<reference evidence="2 3" key="1">
    <citation type="submission" date="2024-02" db="EMBL/GenBank/DDBJ databases">
        <authorList>
            <person name="Chen Y."/>
            <person name="Shah S."/>
            <person name="Dougan E. K."/>
            <person name="Thang M."/>
            <person name="Chan C."/>
        </authorList>
    </citation>
    <scope>NUCLEOTIDE SEQUENCE [LARGE SCALE GENOMIC DNA]</scope>
</reference>
<evidence type="ECO:0000313" key="3">
    <source>
        <dbReference type="Proteomes" id="UP001642464"/>
    </source>
</evidence>
<name>A0ABP0M5F8_9DINO</name>
<organism evidence="2 3">
    <name type="scientific">Durusdinium trenchii</name>
    <dbReference type="NCBI Taxonomy" id="1381693"/>
    <lineage>
        <taxon>Eukaryota</taxon>
        <taxon>Sar</taxon>
        <taxon>Alveolata</taxon>
        <taxon>Dinophyceae</taxon>
        <taxon>Suessiales</taxon>
        <taxon>Symbiodiniaceae</taxon>
        <taxon>Durusdinium</taxon>
    </lineage>
</organism>
<dbReference type="PROSITE" id="PS51762">
    <property type="entry name" value="GH16_2"/>
    <property type="match status" value="1"/>
</dbReference>
<feature type="domain" description="GH16" evidence="1">
    <location>
        <begin position="314"/>
        <end position="621"/>
    </location>
</feature>
<dbReference type="InterPro" id="IPR000757">
    <property type="entry name" value="Beta-glucanase-like"/>
</dbReference>
<dbReference type="EMBL" id="CAXAMM010019913">
    <property type="protein sequence ID" value="CAK9046725.1"/>
    <property type="molecule type" value="Genomic_DNA"/>
</dbReference>
<accession>A0ABP0M5F8</accession>
<dbReference type="InterPro" id="IPR050546">
    <property type="entry name" value="Glycosyl_Hydrlase_16"/>
</dbReference>
<dbReference type="PANTHER" id="PTHR10963:SF24">
    <property type="entry name" value="GLYCOSIDASE C21B10.07-RELATED"/>
    <property type="match status" value="1"/>
</dbReference>